<dbReference type="Pfam" id="PF03965">
    <property type="entry name" value="Penicillinase_R"/>
    <property type="match status" value="1"/>
</dbReference>
<evidence type="ECO:0000256" key="2">
    <source>
        <dbReference type="ARBA" id="ARBA00023015"/>
    </source>
</evidence>
<dbReference type="SUPFAM" id="SSF46785">
    <property type="entry name" value="Winged helix' DNA-binding domain"/>
    <property type="match status" value="1"/>
</dbReference>
<proteinExistence type="inferred from homology"/>
<reference evidence="6 7" key="1">
    <citation type="submission" date="2019-02" db="EMBL/GenBank/DDBJ databases">
        <title>Draft Genome Sequence of Streptomyces sp. AM-2504, identified by 16S rRNA comparative analysis as a Streptomyces Kasugaensis strain.</title>
        <authorList>
            <person name="Napolioni V."/>
            <person name="Giuliodori A.M."/>
            <person name="Spurio R."/>
            <person name="Fabbretti A."/>
        </authorList>
    </citation>
    <scope>NUCLEOTIDE SEQUENCE [LARGE SCALE GENOMIC DNA]</scope>
    <source>
        <strain evidence="6 7">AM-2504</strain>
    </source>
</reference>
<dbReference type="InterPro" id="IPR036390">
    <property type="entry name" value="WH_DNA-bd_sf"/>
</dbReference>
<dbReference type="GO" id="GO:0003677">
    <property type="term" value="F:DNA binding"/>
    <property type="evidence" value="ECO:0007669"/>
    <property type="project" value="UniProtKB-KW"/>
</dbReference>
<dbReference type="Proteomes" id="UP000292452">
    <property type="component" value="Unassembled WGS sequence"/>
</dbReference>
<accession>A0A4Q9HVJ9</accession>
<gene>
    <name evidence="6" type="ORF">EYS09_13425</name>
</gene>
<comment type="similarity">
    <text evidence="1">Belongs to the BlaI transcriptional regulatory family.</text>
</comment>
<comment type="caution">
    <text evidence="6">The sequence shown here is derived from an EMBL/GenBank/DDBJ whole genome shotgun (WGS) entry which is preliminary data.</text>
</comment>
<evidence type="ECO:0000313" key="7">
    <source>
        <dbReference type="Proteomes" id="UP000292452"/>
    </source>
</evidence>
<dbReference type="InterPro" id="IPR005650">
    <property type="entry name" value="BlaI_family"/>
</dbReference>
<keyword evidence="7" id="KW-1185">Reference proteome</keyword>
<sequence>MVCSMSPRDARRQGLAAHFGPLELAILDVMWSKGELDVAGCVRHLDGGQAYTTIKTVMERLVIKELLDRRKEGRQYVYWPRQSRREVEQRVAAEQVRQVVDGFGDLAVAHFVRAVSGDAGQLAHVRALLAGITDPPRDSRAEEPPDAPGGAA</sequence>
<dbReference type="GO" id="GO:0045892">
    <property type="term" value="P:negative regulation of DNA-templated transcription"/>
    <property type="evidence" value="ECO:0007669"/>
    <property type="project" value="InterPro"/>
</dbReference>
<dbReference type="AlphaFoldDB" id="A0A4Q9HVJ9"/>
<evidence type="ECO:0000256" key="5">
    <source>
        <dbReference type="SAM" id="MobiDB-lite"/>
    </source>
</evidence>
<name>A0A4Q9HVJ9_STRKA</name>
<dbReference type="EMBL" id="SIXH01000093">
    <property type="protein sequence ID" value="TBO59196.1"/>
    <property type="molecule type" value="Genomic_DNA"/>
</dbReference>
<evidence type="ECO:0000256" key="3">
    <source>
        <dbReference type="ARBA" id="ARBA00023125"/>
    </source>
</evidence>
<dbReference type="Gene3D" id="1.10.10.10">
    <property type="entry name" value="Winged helix-like DNA-binding domain superfamily/Winged helix DNA-binding domain"/>
    <property type="match status" value="1"/>
</dbReference>
<evidence type="ECO:0000256" key="1">
    <source>
        <dbReference type="ARBA" id="ARBA00011046"/>
    </source>
</evidence>
<feature type="region of interest" description="Disordered" evidence="5">
    <location>
        <begin position="133"/>
        <end position="152"/>
    </location>
</feature>
<evidence type="ECO:0000256" key="4">
    <source>
        <dbReference type="ARBA" id="ARBA00023163"/>
    </source>
</evidence>
<protein>
    <recommendedName>
        <fullName evidence="8">BlaI/MecI/CopY family transcriptional regulator</fullName>
    </recommendedName>
</protein>
<dbReference type="InterPro" id="IPR036388">
    <property type="entry name" value="WH-like_DNA-bd_sf"/>
</dbReference>
<keyword evidence="3" id="KW-0238">DNA-binding</keyword>
<organism evidence="6 7">
    <name type="scientific">Streptomyces kasugaensis</name>
    <dbReference type="NCBI Taxonomy" id="1946"/>
    <lineage>
        <taxon>Bacteria</taxon>
        <taxon>Bacillati</taxon>
        <taxon>Actinomycetota</taxon>
        <taxon>Actinomycetes</taxon>
        <taxon>Kitasatosporales</taxon>
        <taxon>Streptomycetaceae</taxon>
        <taxon>Streptomyces</taxon>
    </lineage>
</organism>
<evidence type="ECO:0000313" key="6">
    <source>
        <dbReference type="EMBL" id="TBO59196.1"/>
    </source>
</evidence>
<evidence type="ECO:0008006" key="8">
    <source>
        <dbReference type="Google" id="ProtNLM"/>
    </source>
</evidence>
<keyword evidence="2" id="KW-0805">Transcription regulation</keyword>
<keyword evidence="4" id="KW-0804">Transcription</keyword>